<proteinExistence type="predicted"/>
<evidence type="ECO:0008006" key="3">
    <source>
        <dbReference type="Google" id="ProtNLM"/>
    </source>
</evidence>
<dbReference type="EMBL" id="BAABWU010000007">
    <property type="protein sequence ID" value="GAA6196678.1"/>
    <property type="molecule type" value="Genomic_DNA"/>
</dbReference>
<gene>
    <name evidence="1" type="ORF">NBRC116598_21220</name>
</gene>
<accession>A0ABQ0ALC6</accession>
<keyword evidence="2" id="KW-1185">Reference proteome</keyword>
<organism evidence="1 2">
    <name type="scientific">Pseudophaeobacter arcticus</name>
    <dbReference type="NCBI Taxonomy" id="385492"/>
    <lineage>
        <taxon>Bacteria</taxon>
        <taxon>Pseudomonadati</taxon>
        <taxon>Pseudomonadota</taxon>
        <taxon>Alphaproteobacteria</taxon>
        <taxon>Rhodobacterales</taxon>
        <taxon>Paracoccaceae</taxon>
        <taxon>Pseudophaeobacter</taxon>
    </lineage>
</organism>
<evidence type="ECO:0000313" key="1">
    <source>
        <dbReference type="EMBL" id="GAA6196678.1"/>
    </source>
</evidence>
<dbReference type="Proteomes" id="UP001441944">
    <property type="component" value="Unassembled WGS sequence"/>
</dbReference>
<dbReference type="RefSeq" id="WP_353399769.1">
    <property type="nucleotide sequence ID" value="NZ_BAABWU010000007.1"/>
</dbReference>
<protein>
    <recommendedName>
        <fullName evidence="3">Type II toxin-antitoxin system RelE/ParE family toxin</fullName>
    </recommendedName>
</protein>
<name>A0ABQ0ALC6_9RHOB</name>
<reference evidence="1 2" key="1">
    <citation type="submission" date="2024-04" db="EMBL/GenBank/DDBJ databases">
        <title>Draft genome sequence of Pseudophaeobacter arcticus NBRC 116598.</title>
        <authorList>
            <person name="Miyakawa T."/>
            <person name="Kusuya Y."/>
            <person name="Miura T."/>
        </authorList>
    </citation>
    <scope>NUCLEOTIDE SEQUENCE [LARGE SCALE GENOMIC DNA]</scope>
    <source>
        <strain evidence="1 2">SU-CL00105</strain>
    </source>
</reference>
<evidence type="ECO:0000313" key="2">
    <source>
        <dbReference type="Proteomes" id="UP001441944"/>
    </source>
</evidence>
<sequence>MSEWEGKPLRVVARRTSHADRDFADWRVGAEEQDRIARDLKAVPISIRDTHADDVRFRKVGRGFEVAFVFTTIEEELTILVIGYGREKEFEDWRSLVKRAGLEALPPSVKIALEGRKKKHEL</sequence>
<comment type="caution">
    <text evidence="1">The sequence shown here is derived from an EMBL/GenBank/DDBJ whole genome shotgun (WGS) entry which is preliminary data.</text>
</comment>